<reference evidence="1" key="1">
    <citation type="journal article" date="2021" name="Proc. Natl. Acad. Sci. U.S.A.">
        <title>A Catalog of Tens of Thousands of Viruses from Human Metagenomes Reveals Hidden Associations with Chronic Diseases.</title>
        <authorList>
            <person name="Tisza M.J."/>
            <person name="Buck C.B."/>
        </authorList>
    </citation>
    <scope>NUCLEOTIDE SEQUENCE</scope>
    <source>
        <strain evidence="1">CtPyh10</strain>
    </source>
</reference>
<sequence>MIDARLDFPCGNRSRFRDSFQQFFVIVHKIHHLSALL</sequence>
<evidence type="ECO:0000313" key="1">
    <source>
        <dbReference type="EMBL" id="DAF56301.1"/>
    </source>
</evidence>
<name>A0A8S5SYZ6_9CAUD</name>
<dbReference type="EMBL" id="BK032711">
    <property type="protein sequence ID" value="DAF56301.1"/>
    <property type="molecule type" value="Genomic_DNA"/>
</dbReference>
<proteinExistence type="predicted"/>
<organism evidence="1">
    <name type="scientific">Siphoviridae sp. ctPyh10</name>
    <dbReference type="NCBI Taxonomy" id="2827865"/>
    <lineage>
        <taxon>Viruses</taxon>
        <taxon>Duplodnaviria</taxon>
        <taxon>Heunggongvirae</taxon>
        <taxon>Uroviricota</taxon>
        <taxon>Caudoviricetes</taxon>
    </lineage>
</organism>
<accession>A0A8S5SYZ6</accession>
<protein>
    <submittedName>
        <fullName evidence="1">Uncharacterized protein</fullName>
    </submittedName>
</protein>